<comment type="caution">
    <text evidence="1">The sequence shown here is derived from an EMBL/GenBank/DDBJ whole genome shotgun (WGS) entry which is preliminary data.</text>
</comment>
<accession>A0A0L6UJ55</accession>
<evidence type="ECO:0000313" key="2">
    <source>
        <dbReference type="Proteomes" id="UP000037035"/>
    </source>
</evidence>
<dbReference type="EMBL" id="LAVV01010785">
    <property type="protein sequence ID" value="KNZ48576.1"/>
    <property type="molecule type" value="Genomic_DNA"/>
</dbReference>
<dbReference type="Proteomes" id="UP000037035">
    <property type="component" value="Unassembled WGS sequence"/>
</dbReference>
<organism evidence="1 2">
    <name type="scientific">Puccinia sorghi</name>
    <dbReference type="NCBI Taxonomy" id="27349"/>
    <lineage>
        <taxon>Eukaryota</taxon>
        <taxon>Fungi</taxon>
        <taxon>Dikarya</taxon>
        <taxon>Basidiomycota</taxon>
        <taxon>Pucciniomycotina</taxon>
        <taxon>Pucciniomycetes</taxon>
        <taxon>Pucciniales</taxon>
        <taxon>Pucciniaceae</taxon>
        <taxon>Puccinia</taxon>
    </lineage>
</organism>
<evidence type="ECO:0000313" key="1">
    <source>
        <dbReference type="EMBL" id="KNZ48576.1"/>
    </source>
</evidence>
<sequence length="127" mass="14136">MSGSCLAVWTGWTLTSLRNQRGRRRRDPAFRLWVALSLKELALVSPMMAEELILVIRESAGLKADRNHVSFDVRLGEVEQAVEVMPGIHLDTVLCLLGYVQMGIGDFPVWAMIDSGLMVNLLPTDLV</sequence>
<dbReference type="AlphaFoldDB" id="A0A0L6UJ55"/>
<reference evidence="1 2" key="1">
    <citation type="submission" date="2015-08" db="EMBL/GenBank/DDBJ databases">
        <title>Next Generation Sequencing and Analysis of the Genome of Puccinia sorghi L Schw, the Causal Agent of Maize Common Rust.</title>
        <authorList>
            <person name="Rochi L."/>
            <person name="Burguener G."/>
            <person name="Darino M."/>
            <person name="Turjanski A."/>
            <person name="Kreff E."/>
            <person name="Dieguez M.J."/>
            <person name="Sacco F."/>
        </authorList>
    </citation>
    <scope>NUCLEOTIDE SEQUENCE [LARGE SCALE GENOMIC DNA]</scope>
    <source>
        <strain evidence="1 2">RO10H11247</strain>
    </source>
</reference>
<gene>
    <name evidence="1" type="ORF">VP01_555g4</name>
</gene>
<dbReference type="VEuPathDB" id="FungiDB:VP01_555g4"/>
<protein>
    <submittedName>
        <fullName evidence="1">Uncharacterized protein</fullName>
    </submittedName>
</protein>
<name>A0A0L6UJ55_9BASI</name>
<proteinExistence type="predicted"/>
<keyword evidence="2" id="KW-1185">Reference proteome</keyword>